<dbReference type="InterPro" id="IPR006710">
    <property type="entry name" value="Glyco_hydro_43"/>
</dbReference>
<evidence type="ECO:0000256" key="3">
    <source>
        <dbReference type="ARBA" id="ARBA00023295"/>
    </source>
</evidence>
<dbReference type="Gene3D" id="2.115.10.20">
    <property type="entry name" value="Glycosyl hydrolase domain, family 43"/>
    <property type="match status" value="1"/>
</dbReference>
<dbReference type="InterPro" id="IPR051795">
    <property type="entry name" value="Glycosyl_Hydrlase_43"/>
</dbReference>
<gene>
    <name evidence="7" type="ORF">ColLi_00116</name>
</gene>
<dbReference type="AlphaFoldDB" id="A0AA37LM89"/>
<dbReference type="Proteomes" id="UP001055172">
    <property type="component" value="Unassembled WGS sequence"/>
</dbReference>
<feature type="signal peptide" evidence="5">
    <location>
        <begin position="1"/>
        <end position="20"/>
    </location>
</feature>
<dbReference type="Pfam" id="PF04616">
    <property type="entry name" value="Glyco_hydro_43"/>
    <property type="match status" value="1"/>
</dbReference>
<dbReference type="GO" id="GO:0005975">
    <property type="term" value="P:carbohydrate metabolic process"/>
    <property type="evidence" value="ECO:0007669"/>
    <property type="project" value="InterPro"/>
</dbReference>
<dbReference type="SUPFAM" id="SSF49899">
    <property type="entry name" value="Concanavalin A-like lectins/glucanases"/>
    <property type="match status" value="1"/>
</dbReference>
<evidence type="ECO:0000259" key="6">
    <source>
        <dbReference type="Pfam" id="PF17851"/>
    </source>
</evidence>
<evidence type="ECO:0000313" key="7">
    <source>
        <dbReference type="EMBL" id="GJC77278.1"/>
    </source>
</evidence>
<evidence type="ECO:0000256" key="2">
    <source>
        <dbReference type="ARBA" id="ARBA00022801"/>
    </source>
</evidence>
<keyword evidence="8" id="KW-1185">Reference proteome</keyword>
<sequence>MHLTRLLPLLVSLLLSTSSAASTKKCRDESFQNPVLYEDYPDNDVSVGPDGAFYFSASNFHYSPGAPILRSLDLVNWEPVGHSIPRMNFGDGYNLPPGGERAYRGGTWASTLRYRKSDGLWYWIGCTNFWITWVFTAQSVEGPWYNRANFGGGNCMYDNGLLIDDDDTMYVVYGNGQVKVSQLAADGLSVVRTEQVLQASDVNTETVEGNRMYKINGTYYILNDQPGSTTYIWKSSSPWGPYEAKILGQNVAPPLEGGNSPHQGSLIQTAKGDWYFLSFTWAYPAGRMPVLAPIVWGEDGFPVLVRGSNGGWGSSYPLPLPAQPLYNWTRTYNFENELGPTWEWNHNPDVASYAVDNGVTLRTASVTEDLYSARNTLTHRIHGEFPKGTVEIDFSNLADGDRFGLAAFRDQSAYIGIHRSGSEYTLKTVHGIIIDEWSGAPVSPGREVASAPVPSGAKKVWFRAELDARPTGTRDANLFYSFDGTRFTKLGETYELYSGWAFFIAYRFGIFNFATKQLGGSVKVESFTAA</sequence>
<dbReference type="InterPro" id="IPR041542">
    <property type="entry name" value="GH43_C2"/>
</dbReference>
<feature type="chain" id="PRO_5041199967" evidence="5">
    <location>
        <begin position="21"/>
        <end position="530"/>
    </location>
</feature>
<evidence type="ECO:0000256" key="5">
    <source>
        <dbReference type="SAM" id="SignalP"/>
    </source>
</evidence>
<reference evidence="7 8" key="1">
    <citation type="submission" date="2021-07" db="EMBL/GenBank/DDBJ databases">
        <title>Genome data of Colletotrichum spaethianum.</title>
        <authorList>
            <person name="Utami Y.D."/>
            <person name="Hiruma K."/>
        </authorList>
    </citation>
    <scope>NUCLEOTIDE SEQUENCE [LARGE SCALE GENOMIC DNA]</scope>
    <source>
        <strain evidence="7 8">MAFF 242679</strain>
    </source>
</reference>
<proteinExistence type="inferred from homology"/>
<keyword evidence="3 4" id="KW-0326">Glycosidase</keyword>
<evidence type="ECO:0000256" key="1">
    <source>
        <dbReference type="ARBA" id="ARBA00009865"/>
    </source>
</evidence>
<dbReference type="PANTHER" id="PTHR42812">
    <property type="entry name" value="BETA-XYLOSIDASE"/>
    <property type="match status" value="1"/>
</dbReference>
<dbReference type="PANTHER" id="PTHR42812:SF15">
    <property type="entry name" value="HYDROLASE, PUTATIVE (AFU_ORTHOLOGUE AFUA_2G00930)-RELATED"/>
    <property type="match status" value="1"/>
</dbReference>
<dbReference type="CDD" id="cd09001">
    <property type="entry name" value="GH43_FsAxh1-like"/>
    <property type="match status" value="1"/>
</dbReference>
<dbReference type="EMBL" id="BPPX01000001">
    <property type="protein sequence ID" value="GJC77278.1"/>
    <property type="molecule type" value="Genomic_DNA"/>
</dbReference>
<evidence type="ECO:0000256" key="4">
    <source>
        <dbReference type="RuleBase" id="RU361187"/>
    </source>
</evidence>
<evidence type="ECO:0000313" key="8">
    <source>
        <dbReference type="Proteomes" id="UP001055172"/>
    </source>
</evidence>
<dbReference type="Gene3D" id="2.60.120.200">
    <property type="match status" value="1"/>
</dbReference>
<protein>
    <submittedName>
        <fullName evidence="7">Non-reducing end alpha-L-arabinofuranosidase BoGH43B</fullName>
    </submittedName>
</protein>
<dbReference type="SUPFAM" id="SSF75005">
    <property type="entry name" value="Arabinanase/levansucrase/invertase"/>
    <property type="match status" value="1"/>
</dbReference>
<dbReference type="InterPro" id="IPR023296">
    <property type="entry name" value="Glyco_hydro_beta-prop_sf"/>
</dbReference>
<name>A0AA37LM89_9PEZI</name>
<organism evidence="7 8">
    <name type="scientific">Colletotrichum liriopes</name>
    <dbReference type="NCBI Taxonomy" id="708192"/>
    <lineage>
        <taxon>Eukaryota</taxon>
        <taxon>Fungi</taxon>
        <taxon>Dikarya</taxon>
        <taxon>Ascomycota</taxon>
        <taxon>Pezizomycotina</taxon>
        <taxon>Sordariomycetes</taxon>
        <taxon>Hypocreomycetidae</taxon>
        <taxon>Glomerellales</taxon>
        <taxon>Glomerellaceae</taxon>
        <taxon>Colletotrichum</taxon>
        <taxon>Colletotrichum spaethianum species complex</taxon>
    </lineage>
</organism>
<feature type="domain" description="Beta-xylosidase C-terminal Concanavalin A-like" evidence="6">
    <location>
        <begin position="334"/>
        <end position="527"/>
    </location>
</feature>
<dbReference type="Pfam" id="PF17851">
    <property type="entry name" value="GH43_C2"/>
    <property type="match status" value="1"/>
</dbReference>
<comment type="caution">
    <text evidence="7">The sequence shown here is derived from an EMBL/GenBank/DDBJ whole genome shotgun (WGS) entry which is preliminary data.</text>
</comment>
<keyword evidence="2 4" id="KW-0378">Hydrolase</keyword>
<dbReference type="InterPro" id="IPR013320">
    <property type="entry name" value="ConA-like_dom_sf"/>
</dbReference>
<accession>A0AA37LM89</accession>
<dbReference type="GO" id="GO:0004553">
    <property type="term" value="F:hydrolase activity, hydrolyzing O-glycosyl compounds"/>
    <property type="evidence" value="ECO:0007669"/>
    <property type="project" value="InterPro"/>
</dbReference>
<keyword evidence="5" id="KW-0732">Signal</keyword>
<comment type="similarity">
    <text evidence="1 4">Belongs to the glycosyl hydrolase 43 family.</text>
</comment>